<proteinExistence type="predicted"/>
<feature type="compositionally biased region" description="Basic residues" evidence="1">
    <location>
        <begin position="205"/>
        <end position="229"/>
    </location>
</feature>
<feature type="compositionally biased region" description="Basic and acidic residues" evidence="1">
    <location>
        <begin position="178"/>
        <end position="190"/>
    </location>
</feature>
<evidence type="ECO:0000256" key="1">
    <source>
        <dbReference type="SAM" id="MobiDB-lite"/>
    </source>
</evidence>
<feature type="region of interest" description="Disordered" evidence="1">
    <location>
        <begin position="178"/>
        <end position="229"/>
    </location>
</feature>
<dbReference type="GO" id="GO:0003690">
    <property type="term" value="F:double-stranded DNA binding"/>
    <property type="evidence" value="ECO:0007669"/>
    <property type="project" value="InterPro"/>
</dbReference>
<reference evidence="2 3" key="2">
    <citation type="journal article" date="2014" name="BMC Genomics">
        <title>An improved genome of the model marine alga Ostreococcus tauri unfolds by assessing Illumina de novo assemblies.</title>
        <authorList>
            <person name="Blanc-Mathieu R."/>
            <person name="Verhelst B."/>
            <person name="Derelle E."/>
            <person name="Rombauts S."/>
            <person name="Bouget F.Y."/>
            <person name="Carre I."/>
            <person name="Chateau A."/>
            <person name="Eyre-Walker A."/>
            <person name="Grimsley N."/>
            <person name="Moreau H."/>
            <person name="Piegu B."/>
            <person name="Rivals E."/>
            <person name="Schackwitz W."/>
            <person name="Van de Peer Y."/>
            <person name="Piganeau G."/>
        </authorList>
    </citation>
    <scope>NUCLEOTIDE SEQUENCE [LARGE SCALE GENOMIC DNA]</scope>
    <source>
        <strain evidence="3">OTTH 0595 / CCAP 157/2 / RCC745</strain>
    </source>
</reference>
<accession>Q018F6</accession>
<reference evidence="3" key="1">
    <citation type="journal article" date="2006" name="Proc. Natl. Acad. Sci. U.S.A.">
        <title>Genome analysis of the smallest free-living eukaryote Ostreococcus tauri unveils many unique features.</title>
        <authorList>
            <person name="Derelle E."/>
            <person name="Ferraz C."/>
            <person name="Rombauts S."/>
            <person name="Rouze P."/>
            <person name="Worden A.Z."/>
            <person name="Robbens S."/>
            <person name="Partensky F."/>
            <person name="Degroeve S."/>
            <person name="Echeynie S."/>
            <person name="Cooke R."/>
            <person name="Saeys Y."/>
            <person name="Wuyts J."/>
            <person name="Jabbari K."/>
            <person name="Bowler C."/>
            <person name="Panaud O."/>
            <person name="Piegu B."/>
            <person name="Ball S.G."/>
            <person name="Ral J.-P."/>
            <person name="Bouget F.-Y."/>
            <person name="Piganeau G."/>
            <person name="De Baets B."/>
            <person name="Picard A."/>
            <person name="Delseny M."/>
            <person name="Demaille J."/>
            <person name="Van de Peer Y."/>
            <person name="Moreau H."/>
        </authorList>
    </citation>
    <scope>NUCLEOTIDE SEQUENCE [LARGE SCALE GENOMIC DNA]</scope>
    <source>
        <strain evidence="3">OTTH 0595 / CCAP 157/2 / RCC745</strain>
    </source>
</reference>
<dbReference type="AlphaFoldDB" id="Q018F6"/>
<dbReference type="Proteomes" id="UP000009170">
    <property type="component" value="Unassembled WGS sequence"/>
</dbReference>
<dbReference type="OrthoDB" id="498981at2759"/>
<name>Q018F6_OSTTA</name>
<dbReference type="PANTHER" id="PTHR34810">
    <property type="entry name" value="DNA-BINDING PROTEIN BIN4"/>
    <property type="match status" value="1"/>
</dbReference>
<dbReference type="GeneID" id="9834548"/>
<dbReference type="STRING" id="70448.Q018F6"/>
<dbReference type="GO" id="GO:0042023">
    <property type="term" value="P:DNA endoreduplication"/>
    <property type="evidence" value="ECO:0007669"/>
    <property type="project" value="InterPro"/>
</dbReference>
<dbReference type="EMBL" id="CAID01000005">
    <property type="protein sequence ID" value="CAL54219.1"/>
    <property type="molecule type" value="Genomic_DNA"/>
</dbReference>
<evidence type="ECO:0000313" key="2">
    <source>
        <dbReference type="EMBL" id="CAL54219.1"/>
    </source>
</evidence>
<gene>
    <name evidence="2" type="ORF">OT_ostta05g04480</name>
</gene>
<dbReference type="GO" id="GO:0009330">
    <property type="term" value="C:DNA topoisomerase type II (double strand cut, ATP-hydrolyzing) complex"/>
    <property type="evidence" value="ECO:0007669"/>
    <property type="project" value="InterPro"/>
</dbReference>
<keyword evidence="3" id="KW-1185">Reference proteome</keyword>
<dbReference type="InterPro" id="IPR033246">
    <property type="entry name" value="BIN4"/>
</dbReference>
<dbReference type="InParanoid" id="Q018F6"/>
<protein>
    <submittedName>
        <fullName evidence="2">Unnamed product</fullName>
    </submittedName>
</protein>
<comment type="caution">
    <text evidence="2">The sequence shown here is derived from an EMBL/GenBank/DDBJ whole genome shotgun (WGS) entry which is preliminary data.</text>
</comment>
<organism evidence="2 3">
    <name type="scientific">Ostreococcus tauri</name>
    <name type="common">Marine green alga</name>
    <dbReference type="NCBI Taxonomy" id="70448"/>
    <lineage>
        <taxon>Eukaryota</taxon>
        <taxon>Viridiplantae</taxon>
        <taxon>Chlorophyta</taxon>
        <taxon>Mamiellophyceae</taxon>
        <taxon>Mamiellales</taxon>
        <taxon>Bathycoccaceae</taxon>
        <taxon>Ostreococcus</taxon>
    </lineage>
</organism>
<sequence length="229" mass="24325">MASSSSSDDIEALPKPRLSVDARKRESKEDENDGNKTEVKVGASEVTEETREKMEAATTGASSSTRVDLVASAHLGGKSKVLFEIEGNGEAVDLDGDTGAVGRWLAESARSLKVDMKGLMYNARVVPLAGTVVVVAVNGDVAKIDSVHREFVQLREDPVANAGTENYGVGSLFEMTDEAHADGDRAEKTVTGKKRARAADGPKRATAKRKPASARSKSTKSKPRARAKK</sequence>
<evidence type="ECO:0000313" key="3">
    <source>
        <dbReference type="Proteomes" id="UP000009170"/>
    </source>
</evidence>
<feature type="region of interest" description="Disordered" evidence="1">
    <location>
        <begin position="1"/>
        <end position="65"/>
    </location>
</feature>
<dbReference type="RefSeq" id="XP_003079561.1">
    <property type="nucleotide sequence ID" value="XM_003079513.1"/>
</dbReference>
<dbReference type="GO" id="GO:0051276">
    <property type="term" value="P:chromosome organization"/>
    <property type="evidence" value="ECO:0007669"/>
    <property type="project" value="TreeGrafter"/>
</dbReference>
<dbReference type="PANTHER" id="PTHR34810:SF1">
    <property type="entry name" value="DNA-BINDING PROTEIN BIN4"/>
    <property type="match status" value="1"/>
</dbReference>
<dbReference type="KEGG" id="ota:OT_ostta05g04480"/>
<feature type="compositionally biased region" description="Basic and acidic residues" evidence="1">
    <location>
        <begin position="12"/>
        <end position="39"/>
    </location>
</feature>
<dbReference type="GO" id="GO:0005634">
    <property type="term" value="C:nucleus"/>
    <property type="evidence" value="ECO:0007669"/>
    <property type="project" value="TreeGrafter"/>
</dbReference>
<dbReference type="OMA" id="CIVNVGQ"/>